<dbReference type="RefSeq" id="WP_147817977.1">
    <property type="nucleotide sequence ID" value="NZ_BPRA01000001.1"/>
</dbReference>
<evidence type="ECO:0000313" key="2">
    <source>
        <dbReference type="EMBL" id="GJE53898.1"/>
    </source>
</evidence>
<dbReference type="Proteomes" id="UP001055101">
    <property type="component" value="Unassembled WGS sequence"/>
</dbReference>
<keyword evidence="3" id="KW-1185">Reference proteome</keyword>
<sequence>MASLAQDLTGADMIRDRMRGQLKVEVFRDLASAETLWRGLETAPDAVATPYQRFDWVAAYVAGTQAAESLRIMVLRDAAGRPLALLPLQVSRMRGLAVARVIGAKHANYHMPLYASRQAAGLSAEELEAALVRAGRAAGIDAYALDHQPRFWDGIANPLGAGGRPCASDAYGLMLGPDPEATVKRAFSADARKKLRAKERKLVEAHGPVAYGTATTPDSIAAILKAFHAQKRTRFATMGIADPYADEGVRRFIADATSLKATAGGDARPAIELHALSATKTGRILATFGGAVNGDRFSGMWTSFDSDPEIGRFSPGDLLLHHLVGQQTGAGRRAFDLGVGEARYKASICDETIELVEVLIPVTLRGHLFTLAANAASGLKRRIKRSPRLWRAATRLRAMRRA</sequence>
<dbReference type="InterPro" id="IPR016181">
    <property type="entry name" value="Acyl_CoA_acyltransferase"/>
</dbReference>
<reference evidence="2" key="2">
    <citation type="submission" date="2021-08" db="EMBL/GenBank/DDBJ databases">
        <authorList>
            <person name="Tani A."/>
            <person name="Ola A."/>
            <person name="Ogura Y."/>
            <person name="Katsura K."/>
            <person name="Hayashi T."/>
        </authorList>
    </citation>
    <scope>NUCLEOTIDE SEQUENCE</scope>
    <source>
        <strain evidence="2">DSM 23674</strain>
    </source>
</reference>
<evidence type="ECO:0000259" key="1">
    <source>
        <dbReference type="Pfam" id="PF13480"/>
    </source>
</evidence>
<reference evidence="2" key="1">
    <citation type="journal article" date="2021" name="Front. Microbiol.">
        <title>Comprehensive Comparative Genomics and Phenotyping of Methylobacterium Species.</title>
        <authorList>
            <person name="Alessa O."/>
            <person name="Ogura Y."/>
            <person name="Fujitani Y."/>
            <person name="Takami H."/>
            <person name="Hayashi T."/>
            <person name="Sahin N."/>
            <person name="Tani A."/>
        </authorList>
    </citation>
    <scope>NUCLEOTIDE SEQUENCE</scope>
    <source>
        <strain evidence="2">DSM 23674</strain>
    </source>
</reference>
<evidence type="ECO:0000313" key="3">
    <source>
        <dbReference type="Proteomes" id="UP001055101"/>
    </source>
</evidence>
<gene>
    <name evidence="2" type="ORF">EKPJFOCH_0366</name>
</gene>
<proteinExistence type="predicted"/>
<dbReference type="SUPFAM" id="SSF55729">
    <property type="entry name" value="Acyl-CoA N-acyltransferases (Nat)"/>
    <property type="match status" value="1"/>
</dbReference>
<dbReference type="Pfam" id="PF13480">
    <property type="entry name" value="Acetyltransf_6"/>
    <property type="match status" value="1"/>
</dbReference>
<name>A0ABQ4TH27_9HYPH</name>
<comment type="caution">
    <text evidence="2">The sequence shown here is derived from an EMBL/GenBank/DDBJ whole genome shotgun (WGS) entry which is preliminary data.</text>
</comment>
<organism evidence="2 3">
    <name type="scientific">Methylobacterium thuringiense</name>
    <dbReference type="NCBI Taxonomy" id="1003091"/>
    <lineage>
        <taxon>Bacteria</taxon>
        <taxon>Pseudomonadati</taxon>
        <taxon>Pseudomonadota</taxon>
        <taxon>Alphaproteobacteria</taxon>
        <taxon>Hyphomicrobiales</taxon>
        <taxon>Methylobacteriaceae</taxon>
        <taxon>Methylobacterium</taxon>
    </lineage>
</organism>
<dbReference type="EMBL" id="BPRA01000001">
    <property type="protein sequence ID" value="GJE53898.1"/>
    <property type="molecule type" value="Genomic_DNA"/>
</dbReference>
<accession>A0ABQ4TH27</accession>
<protein>
    <recommendedName>
        <fullName evidence="1">BioF2-like acetyltransferase domain-containing protein</fullName>
    </recommendedName>
</protein>
<feature type="domain" description="BioF2-like acetyltransferase" evidence="1">
    <location>
        <begin position="190"/>
        <end position="345"/>
    </location>
</feature>
<dbReference type="InterPro" id="IPR038740">
    <property type="entry name" value="BioF2-like_GNAT_dom"/>
</dbReference>